<protein>
    <recommendedName>
        <fullName evidence="4">Tubulin-specific chaperone A</fullName>
    </recommendedName>
</protein>
<keyword evidence="1" id="KW-0175">Coiled coil</keyword>
<comment type="caution">
    <text evidence="2">The sequence shown here is derived from an EMBL/GenBank/DDBJ whole genome shotgun (WGS) entry which is preliminary data.</text>
</comment>
<proteinExistence type="predicted"/>
<dbReference type="Proteomes" id="UP001430848">
    <property type="component" value="Unassembled WGS sequence"/>
</dbReference>
<reference evidence="2 3" key="1">
    <citation type="submission" date="2024-02" db="EMBL/GenBank/DDBJ databases">
        <title>De novo assembly and annotation of 12 fungi associated with fruit tree decline syndrome in Ontario, Canada.</title>
        <authorList>
            <person name="Sulman M."/>
            <person name="Ellouze W."/>
            <person name="Ilyukhin E."/>
        </authorList>
    </citation>
    <scope>NUCLEOTIDE SEQUENCE [LARGE SCALE GENOMIC DNA]</scope>
    <source>
        <strain evidence="2 3">M169</strain>
    </source>
</reference>
<dbReference type="EMBL" id="JAKNSF020000064">
    <property type="protein sequence ID" value="KAK7722865.1"/>
    <property type="molecule type" value="Genomic_DNA"/>
</dbReference>
<evidence type="ECO:0000313" key="3">
    <source>
        <dbReference type="Proteomes" id="UP001430848"/>
    </source>
</evidence>
<feature type="coiled-coil region" evidence="1">
    <location>
        <begin position="23"/>
        <end position="71"/>
    </location>
</feature>
<sequence>MIDEAVLYENTARMILGKIRDGDSEAQLKVQSAEEALKQAREVVVQKYEEMKQALEAVQQKQEELKKCRTIAAANKQFGGVQSLAVEDEQWMHSAEACETIQKALQALEIIDDAEQEDANDTASAVKEEA</sequence>
<evidence type="ECO:0000256" key="1">
    <source>
        <dbReference type="SAM" id="Coils"/>
    </source>
</evidence>
<name>A0ABR1P0T4_DIAER</name>
<evidence type="ECO:0008006" key="4">
    <source>
        <dbReference type="Google" id="ProtNLM"/>
    </source>
</evidence>
<organism evidence="2 3">
    <name type="scientific">Diaporthe eres</name>
    <name type="common">Phomopsis oblonga</name>
    <dbReference type="NCBI Taxonomy" id="83184"/>
    <lineage>
        <taxon>Eukaryota</taxon>
        <taxon>Fungi</taxon>
        <taxon>Dikarya</taxon>
        <taxon>Ascomycota</taxon>
        <taxon>Pezizomycotina</taxon>
        <taxon>Sordariomycetes</taxon>
        <taxon>Sordariomycetidae</taxon>
        <taxon>Diaporthales</taxon>
        <taxon>Diaporthaceae</taxon>
        <taxon>Diaporthe</taxon>
        <taxon>Diaporthe eres species complex</taxon>
    </lineage>
</organism>
<accession>A0ABR1P0T4</accession>
<keyword evidence="3" id="KW-1185">Reference proteome</keyword>
<evidence type="ECO:0000313" key="2">
    <source>
        <dbReference type="EMBL" id="KAK7722865.1"/>
    </source>
</evidence>
<gene>
    <name evidence="2" type="ORF">SLS63_009139</name>
</gene>